<dbReference type="EMBL" id="JAEPWM010000014">
    <property type="protein sequence ID" value="MBK6009102.1"/>
    <property type="molecule type" value="Genomic_DNA"/>
</dbReference>
<evidence type="ECO:0000256" key="14">
    <source>
        <dbReference type="HAMAP-Rule" id="MF_01849"/>
    </source>
</evidence>
<dbReference type="Pfam" id="PF21016">
    <property type="entry name" value="RlmN_N"/>
    <property type="match status" value="1"/>
</dbReference>
<dbReference type="GO" id="GO:0070040">
    <property type="term" value="F:rRNA (adenine(2503)-C2-)-methyltransferase activity"/>
    <property type="evidence" value="ECO:0007669"/>
    <property type="project" value="UniProtKB-UniRule"/>
</dbReference>
<evidence type="ECO:0000256" key="12">
    <source>
        <dbReference type="ARBA" id="ARBA00023014"/>
    </source>
</evidence>
<keyword evidence="10 14" id="KW-0479">Metal-binding</keyword>
<dbReference type="GO" id="GO:0005737">
    <property type="term" value="C:cytoplasm"/>
    <property type="evidence" value="ECO:0007669"/>
    <property type="project" value="UniProtKB-SubCell"/>
</dbReference>
<dbReference type="Gene3D" id="1.10.150.530">
    <property type="match status" value="1"/>
</dbReference>
<dbReference type="SUPFAM" id="SSF102114">
    <property type="entry name" value="Radical SAM enzymes"/>
    <property type="match status" value="1"/>
</dbReference>
<dbReference type="InterPro" id="IPR058240">
    <property type="entry name" value="rSAM_sf"/>
</dbReference>
<feature type="binding site" evidence="14">
    <location>
        <begin position="193"/>
        <end position="194"/>
    </location>
    <ligand>
        <name>S-adenosyl-L-methionine</name>
        <dbReference type="ChEBI" id="CHEBI:59789"/>
    </ligand>
</feature>
<dbReference type="InterPro" id="IPR004383">
    <property type="entry name" value="rRNA_lsu_MTrfase_RlmN/Cfr"/>
</dbReference>
<proteinExistence type="inferred from homology"/>
<keyword evidence="6 14" id="KW-0489">Methyltransferase</keyword>
<evidence type="ECO:0000256" key="9">
    <source>
        <dbReference type="ARBA" id="ARBA00022694"/>
    </source>
</evidence>
<keyword evidence="4 14" id="KW-0963">Cytoplasm</keyword>
<evidence type="ECO:0000256" key="8">
    <source>
        <dbReference type="ARBA" id="ARBA00022691"/>
    </source>
</evidence>
<dbReference type="GO" id="GO:0046872">
    <property type="term" value="F:metal ion binding"/>
    <property type="evidence" value="ECO:0007669"/>
    <property type="project" value="UniProtKB-KW"/>
</dbReference>
<feature type="binding site" evidence="14">
    <location>
        <position position="142"/>
    </location>
    <ligand>
        <name>[4Fe-4S] cluster</name>
        <dbReference type="ChEBI" id="CHEBI:49883"/>
        <note>4Fe-4S-S-AdoMet</note>
    </ligand>
</feature>
<evidence type="ECO:0000256" key="10">
    <source>
        <dbReference type="ARBA" id="ARBA00022723"/>
    </source>
</evidence>
<dbReference type="SFLD" id="SFLDF00275">
    <property type="entry name" value="adenosine_C2_methyltransferase"/>
    <property type="match status" value="1"/>
</dbReference>
<dbReference type="GO" id="GO:0070475">
    <property type="term" value="P:rRNA base methylation"/>
    <property type="evidence" value="ECO:0007669"/>
    <property type="project" value="UniProtKB-UniRule"/>
</dbReference>
<dbReference type="SFLD" id="SFLDG01062">
    <property type="entry name" value="methyltransferase_(Class_A)"/>
    <property type="match status" value="1"/>
</dbReference>
<evidence type="ECO:0000259" key="15">
    <source>
        <dbReference type="PROSITE" id="PS51918"/>
    </source>
</evidence>
<dbReference type="Pfam" id="PF04055">
    <property type="entry name" value="Radical_SAM"/>
    <property type="match status" value="1"/>
</dbReference>
<dbReference type="InterPro" id="IPR048641">
    <property type="entry name" value="RlmN_N"/>
</dbReference>
<accession>A0A934TX93</accession>
<dbReference type="PANTHER" id="PTHR30544:SF5">
    <property type="entry name" value="RADICAL SAM CORE DOMAIN-CONTAINING PROTEIN"/>
    <property type="match status" value="1"/>
</dbReference>
<dbReference type="InterPro" id="IPR007197">
    <property type="entry name" value="rSAM"/>
</dbReference>
<dbReference type="HAMAP" id="MF_01849">
    <property type="entry name" value="RNA_methyltr_RlmN"/>
    <property type="match status" value="1"/>
</dbReference>
<sequence length="408" mass="44261">MTANLLDYDLEGLAAFCASLGEKRFRATQLFRWIHQKGARDFGQMTDLAKSLRDKLEGSARIEGLSVLSQHESSDGTIKWLFDVGGGDAVEAVFIPEYGDAGPPQGAVPPPRGAAAGGGWGPSVLDRGTLCVSSQAGCAVGCRFCSTGHQGFSRNLSTGEIVAQLWFAEHFLRAHLQTKGERVISNVVMMGMGEPLQNYAALVPALRIMLDDHGYGLSRRRVTVSTSGVVPMIDRLAQDCPVALAVSLHAPNDPLRDKLVPLNRKYPIAELLDACNRYLEHAPRDFITFEYCMLDGVNDSPEHARELARLVQAHGGRGVSCKLNLIPFNPFPASGLVRSPQQRVQAFAKILSDAGIVTTVRKTRGDDIDAACGQLAGDVKDRTRVDQRIAQQRTVMLKQVPADTTKEA</sequence>
<feature type="binding site" evidence="14">
    <location>
        <position position="225"/>
    </location>
    <ligand>
        <name>S-adenosyl-L-methionine</name>
        <dbReference type="ChEBI" id="CHEBI:59789"/>
    </ligand>
</feature>
<keyword evidence="11 14" id="KW-0408">Iron</keyword>
<keyword evidence="9 14" id="KW-0819">tRNA processing</keyword>
<evidence type="ECO:0000256" key="6">
    <source>
        <dbReference type="ARBA" id="ARBA00022603"/>
    </source>
</evidence>
<evidence type="ECO:0000256" key="11">
    <source>
        <dbReference type="ARBA" id="ARBA00023004"/>
    </source>
</evidence>
<dbReference type="FunFam" id="1.10.150.530:FF:000003">
    <property type="entry name" value="Dual-specificity RNA methyltransferase RlmN"/>
    <property type="match status" value="1"/>
</dbReference>
<keyword evidence="12 14" id="KW-0411">Iron-sulfur</keyword>
<dbReference type="PROSITE" id="PS51918">
    <property type="entry name" value="RADICAL_SAM"/>
    <property type="match status" value="1"/>
</dbReference>
<organism evidence="16 17">
    <name type="scientific">Ramlibacter ginsenosidimutans</name>
    <dbReference type="NCBI Taxonomy" id="502333"/>
    <lineage>
        <taxon>Bacteria</taxon>
        <taxon>Pseudomonadati</taxon>
        <taxon>Pseudomonadota</taxon>
        <taxon>Betaproteobacteria</taxon>
        <taxon>Burkholderiales</taxon>
        <taxon>Comamonadaceae</taxon>
        <taxon>Ramlibacter</taxon>
    </lineage>
</organism>
<dbReference type="Gene3D" id="3.20.20.70">
    <property type="entry name" value="Aldolase class I"/>
    <property type="match status" value="1"/>
</dbReference>
<name>A0A934TX93_9BURK</name>
<dbReference type="PANTHER" id="PTHR30544">
    <property type="entry name" value="23S RRNA METHYLTRANSFERASE"/>
    <property type="match status" value="1"/>
</dbReference>
<dbReference type="PIRSF" id="PIRSF006004">
    <property type="entry name" value="CHP00048"/>
    <property type="match status" value="1"/>
</dbReference>
<reference evidence="16" key="1">
    <citation type="journal article" date="2012" name="J. Microbiol. Biotechnol.">
        <title>Ramlibacter ginsenosidimutans sp. nov., with ginsenoside-converting activity.</title>
        <authorList>
            <person name="Wang L."/>
            <person name="An D.S."/>
            <person name="Kim S.G."/>
            <person name="Jin F.X."/>
            <person name="Kim S.C."/>
            <person name="Lee S.T."/>
            <person name="Im W.T."/>
        </authorList>
    </citation>
    <scope>NUCLEOTIDE SEQUENCE</scope>
    <source>
        <strain evidence="16">KACC 17527</strain>
    </source>
</reference>
<keyword evidence="5 14" id="KW-0698">rRNA processing</keyword>
<dbReference type="InterPro" id="IPR040072">
    <property type="entry name" value="Methyltransferase_A"/>
</dbReference>
<keyword evidence="13 14" id="KW-1015">Disulfide bond</keyword>
<dbReference type="EC" id="2.1.1.192" evidence="14"/>
<keyword evidence="8 14" id="KW-0949">S-adenosyl-L-methionine</keyword>
<feature type="binding site" evidence="14">
    <location>
        <position position="329"/>
    </location>
    <ligand>
        <name>S-adenosyl-L-methionine</name>
        <dbReference type="ChEBI" id="CHEBI:59789"/>
    </ligand>
</feature>
<evidence type="ECO:0000313" key="16">
    <source>
        <dbReference type="EMBL" id="MBK6009102.1"/>
    </source>
</evidence>
<dbReference type="GO" id="GO:0030488">
    <property type="term" value="P:tRNA methylation"/>
    <property type="evidence" value="ECO:0007669"/>
    <property type="project" value="UniProtKB-UniRule"/>
</dbReference>
<keyword evidence="7 14" id="KW-0808">Transferase</keyword>
<reference evidence="16" key="2">
    <citation type="submission" date="2021-01" db="EMBL/GenBank/DDBJ databases">
        <authorList>
            <person name="Kang M."/>
        </authorList>
    </citation>
    <scope>NUCLEOTIDE SEQUENCE</scope>
    <source>
        <strain evidence="16">KACC 17527</strain>
    </source>
</reference>
<evidence type="ECO:0000256" key="1">
    <source>
        <dbReference type="ARBA" id="ARBA00004496"/>
    </source>
</evidence>
<comment type="similarity">
    <text evidence="2 14">Belongs to the radical SAM superfamily. RlmN family.</text>
</comment>
<dbReference type="GO" id="GO:0051539">
    <property type="term" value="F:4 iron, 4 sulfur cluster binding"/>
    <property type="evidence" value="ECO:0007669"/>
    <property type="project" value="UniProtKB-UniRule"/>
</dbReference>
<feature type="active site" description="Proton acceptor" evidence="14">
    <location>
        <position position="91"/>
    </location>
</feature>
<comment type="subcellular location">
    <subcellularLocation>
        <location evidence="1 14">Cytoplasm</location>
    </subcellularLocation>
</comment>
<dbReference type="RefSeq" id="WP_201177420.1">
    <property type="nucleotide sequence ID" value="NZ_JAEPWM010000014.1"/>
</dbReference>
<dbReference type="NCBIfam" id="TIGR00048">
    <property type="entry name" value="rRNA_mod_RlmN"/>
    <property type="match status" value="1"/>
</dbReference>
<comment type="catalytic activity">
    <reaction evidence="14">
        <text>adenosine(2503) in 23S rRNA + 2 reduced [2Fe-2S]-[ferredoxin] + 2 S-adenosyl-L-methionine = 2-methyladenosine(2503) in 23S rRNA + 5'-deoxyadenosine + L-methionine + 2 oxidized [2Fe-2S]-[ferredoxin] + S-adenosyl-L-homocysteine</text>
        <dbReference type="Rhea" id="RHEA:42916"/>
        <dbReference type="Rhea" id="RHEA-COMP:10000"/>
        <dbReference type="Rhea" id="RHEA-COMP:10001"/>
        <dbReference type="Rhea" id="RHEA-COMP:10152"/>
        <dbReference type="Rhea" id="RHEA-COMP:10282"/>
        <dbReference type="ChEBI" id="CHEBI:17319"/>
        <dbReference type="ChEBI" id="CHEBI:33737"/>
        <dbReference type="ChEBI" id="CHEBI:33738"/>
        <dbReference type="ChEBI" id="CHEBI:57844"/>
        <dbReference type="ChEBI" id="CHEBI:57856"/>
        <dbReference type="ChEBI" id="CHEBI:59789"/>
        <dbReference type="ChEBI" id="CHEBI:74411"/>
        <dbReference type="ChEBI" id="CHEBI:74497"/>
        <dbReference type="EC" id="2.1.1.192"/>
    </reaction>
</comment>
<evidence type="ECO:0000256" key="7">
    <source>
        <dbReference type="ARBA" id="ARBA00022679"/>
    </source>
</evidence>
<comment type="caution">
    <text evidence="14">Lacks conserved residue(s) required for the propagation of feature annotation.</text>
</comment>
<dbReference type="SFLD" id="SFLDS00029">
    <property type="entry name" value="Radical_SAM"/>
    <property type="match status" value="1"/>
</dbReference>
<comment type="caution">
    <text evidence="16">The sequence shown here is derived from an EMBL/GenBank/DDBJ whole genome shotgun (WGS) entry which is preliminary data.</text>
</comment>
<feature type="domain" description="Radical SAM core" evidence="15">
    <location>
        <begin position="124"/>
        <end position="367"/>
    </location>
</feature>
<evidence type="ECO:0000256" key="4">
    <source>
        <dbReference type="ARBA" id="ARBA00022490"/>
    </source>
</evidence>
<evidence type="ECO:0000256" key="13">
    <source>
        <dbReference type="ARBA" id="ARBA00023157"/>
    </source>
</evidence>
<dbReference type="CDD" id="cd01335">
    <property type="entry name" value="Radical_SAM"/>
    <property type="match status" value="1"/>
</dbReference>
<comment type="function">
    <text evidence="14">Specifically methylates position 2 of adenine 2503 in 23S rRNA and position 2 of adenine 37 in tRNAs. m2A2503 modification seems to play a crucial role in the proofreading step occurring at the peptidyl transferase center and thus would serve to optimize ribosomal fidelity.</text>
</comment>
<comment type="miscellaneous">
    <text evidence="14">Reaction proceeds by a ping-pong mechanism involving intermediate methylation of a conserved cysteine residue.</text>
</comment>
<gene>
    <name evidence="14 16" type="primary">rlmN</name>
    <name evidence="16" type="ORF">JJB11_23640</name>
</gene>
<evidence type="ECO:0000256" key="5">
    <source>
        <dbReference type="ARBA" id="ARBA00022552"/>
    </source>
</evidence>
<dbReference type="GO" id="GO:0002935">
    <property type="term" value="F:tRNA (adenine(37)-C2)-methyltransferase activity"/>
    <property type="evidence" value="ECO:0007669"/>
    <property type="project" value="UniProtKB-UniRule"/>
</dbReference>
<dbReference type="InterPro" id="IPR027492">
    <property type="entry name" value="RNA_MTrfase_RlmN"/>
</dbReference>
<feature type="active site" description="S-methylcysteine intermediate" evidence="14">
    <location>
        <position position="372"/>
    </location>
</feature>
<feature type="binding site" evidence="14">
    <location>
        <begin position="247"/>
        <end position="249"/>
    </location>
    <ligand>
        <name>S-adenosyl-L-methionine</name>
        <dbReference type="ChEBI" id="CHEBI:59789"/>
    </ligand>
</feature>
<comment type="catalytic activity">
    <reaction evidence="14">
        <text>adenosine(37) in tRNA + 2 reduced [2Fe-2S]-[ferredoxin] + 2 S-adenosyl-L-methionine = 2-methyladenosine(37) in tRNA + 5'-deoxyadenosine + L-methionine + 2 oxidized [2Fe-2S]-[ferredoxin] + S-adenosyl-L-homocysteine</text>
        <dbReference type="Rhea" id="RHEA:43332"/>
        <dbReference type="Rhea" id="RHEA-COMP:10000"/>
        <dbReference type="Rhea" id="RHEA-COMP:10001"/>
        <dbReference type="Rhea" id="RHEA-COMP:10162"/>
        <dbReference type="Rhea" id="RHEA-COMP:10485"/>
        <dbReference type="ChEBI" id="CHEBI:17319"/>
        <dbReference type="ChEBI" id="CHEBI:33737"/>
        <dbReference type="ChEBI" id="CHEBI:33738"/>
        <dbReference type="ChEBI" id="CHEBI:57844"/>
        <dbReference type="ChEBI" id="CHEBI:57856"/>
        <dbReference type="ChEBI" id="CHEBI:59789"/>
        <dbReference type="ChEBI" id="CHEBI:74411"/>
        <dbReference type="ChEBI" id="CHEBI:74497"/>
        <dbReference type="EC" id="2.1.1.192"/>
    </reaction>
</comment>
<dbReference type="AlphaFoldDB" id="A0A934TX93"/>
<protein>
    <recommendedName>
        <fullName evidence="14">Dual-specificity RNA methyltransferase RlmN</fullName>
        <ecNumber evidence="14">2.1.1.192</ecNumber>
    </recommendedName>
    <alternativeName>
        <fullName evidence="14">23S rRNA (adenine(2503)-C(2))-methyltransferase</fullName>
    </alternativeName>
    <alternativeName>
        <fullName evidence="14">23S rRNA m2A2503 methyltransferase</fullName>
    </alternativeName>
    <alternativeName>
        <fullName evidence="14">Ribosomal RNA large subunit methyltransferase N</fullName>
    </alternativeName>
    <alternativeName>
        <fullName evidence="14">tRNA (adenine(37)-C(2))-methyltransferase</fullName>
    </alternativeName>
    <alternativeName>
        <fullName evidence="14">tRNA m2A37 methyltransferase</fullName>
    </alternativeName>
</protein>
<evidence type="ECO:0000313" key="17">
    <source>
        <dbReference type="Proteomes" id="UP000630528"/>
    </source>
</evidence>
<evidence type="ECO:0000256" key="3">
    <source>
        <dbReference type="ARBA" id="ARBA00022485"/>
    </source>
</evidence>
<dbReference type="GO" id="GO:0000049">
    <property type="term" value="F:tRNA binding"/>
    <property type="evidence" value="ECO:0007669"/>
    <property type="project" value="UniProtKB-UniRule"/>
</dbReference>
<evidence type="ECO:0000256" key="2">
    <source>
        <dbReference type="ARBA" id="ARBA00007544"/>
    </source>
</evidence>
<keyword evidence="17" id="KW-1185">Reference proteome</keyword>
<dbReference type="FunFam" id="3.20.20.70:FF:000014">
    <property type="entry name" value="Probable dual-specificity RNA methyltransferase RlmN"/>
    <property type="match status" value="1"/>
</dbReference>
<keyword evidence="3 14" id="KW-0004">4Fe-4S</keyword>
<feature type="binding site" evidence="14">
    <location>
        <position position="138"/>
    </location>
    <ligand>
        <name>[4Fe-4S] cluster</name>
        <dbReference type="ChEBI" id="CHEBI:49883"/>
        <note>4Fe-4S-S-AdoMet</note>
    </ligand>
</feature>
<comment type="cofactor">
    <cofactor evidence="14">
        <name>[4Fe-4S] cluster</name>
        <dbReference type="ChEBI" id="CHEBI:49883"/>
    </cofactor>
    <text evidence="14">Binds 1 [4Fe-4S] cluster. The cluster is coordinated with 3 cysteines and an exchangeable S-adenosyl-L-methionine.</text>
</comment>
<dbReference type="GO" id="GO:0019843">
    <property type="term" value="F:rRNA binding"/>
    <property type="evidence" value="ECO:0007669"/>
    <property type="project" value="UniProtKB-UniRule"/>
</dbReference>
<feature type="binding site" evidence="14">
    <location>
        <position position="145"/>
    </location>
    <ligand>
        <name>[4Fe-4S] cluster</name>
        <dbReference type="ChEBI" id="CHEBI:49883"/>
        <note>4Fe-4S-S-AdoMet</note>
    </ligand>
</feature>
<dbReference type="InterPro" id="IPR013785">
    <property type="entry name" value="Aldolase_TIM"/>
</dbReference>
<dbReference type="Proteomes" id="UP000630528">
    <property type="component" value="Unassembled WGS sequence"/>
</dbReference>